<evidence type="ECO:0000313" key="1">
    <source>
        <dbReference type="EMBL" id="AJP72941.1"/>
    </source>
</evidence>
<name>A0A7U4J9W5_9SPHN</name>
<dbReference type="SUPFAM" id="SSF46785">
    <property type="entry name" value="Winged helix' DNA-binding domain"/>
    <property type="match status" value="1"/>
</dbReference>
<dbReference type="EMBL" id="CP010836">
    <property type="protein sequence ID" value="AJP72941.1"/>
    <property type="molecule type" value="Genomic_DNA"/>
</dbReference>
<evidence type="ECO:0008006" key="3">
    <source>
        <dbReference type="Google" id="ProtNLM"/>
    </source>
</evidence>
<protein>
    <recommendedName>
        <fullName evidence="3">LexA repressor DNA-binding domain-containing protein</fullName>
    </recommendedName>
</protein>
<dbReference type="RefSeq" id="WP_044333527.1">
    <property type="nucleotide sequence ID" value="NZ_CP010836.1"/>
</dbReference>
<dbReference type="Proteomes" id="UP000032300">
    <property type="component" value="Chromosome"/>
</dbReference>
<sequence>MLQGAGSLSAAISRKYQVLAFIKMFYLEHGVSPTQGEIAGGMRLSKQRIQALVRQLDSEGLVRRVYGKRRGIMLIGRAKRFSQVDALLQLQDNGWRVNVGELELTPPLPIPSLPLPPQLDHIPDVEIGVGHGGNRRHG</sequence>
<proteinExistence type="predicted"/>
<dbReference type="Gene3D" id="1.10.10.10">
    <property type="entry name" value="Winged helix-like DNA-binding domain superfamily/Winged helix DNA-binding domain"/>
    <property type="match status" value="1"/>
</dbReference>
<reference evidence="1 2" key="1">
    <citation type="journal article" date="2015" name="Int. J. Syst. Evol. Microbiol.">
        <title>Sphingomonas hengshuiensis sp. nov., isolated from lake wetland.</title>
        <authorList>
            <person name="Wei S."/>
            <person name="Wang T."/>
            <person name="Liu H."/>
            <person name="Zhang C."/>
            <person name="Guo J."/>
            <person name="Wang Q."/>
            <person name="Liang K."/>
            <person name="Zhang Z."/>
        </authorList>
    </citation>
    <scope>NUCLEOTIDE SEQUENCE [LARGE SCALE GENOMIC DNA]</scope>
    <source>
        <strain evidence="1 2">WHSC-8</strain>
    </source>
</reference>
<dbReference type="KEGG" id="sphi:TS85_15800"/>
<evidence type="ECO:0000313" key="2">
    <source>
        <dbReference type="Proteomes" id="UP000032300"/>
    </source>
</evidence>
<dbReference type="AlphaFoldDB" id="A0A7U4J9W5"/>
<accession>A0A7U4J9W5</accession>
<dbReference type="InterPro" id="IPR036388">
    <property type="entry name" value="WH-like_DNA-bd_sf"/>
</dbReference>
<gene>
    <name evidence="1" type="ORF">TS85_15800</name>
</gene>
<keyword evidence="2" id="KW-1185">Reference proteome</keyword>
<dbReference type="InterPro" id="IPR036390">
    <property type="entry name" value="WH_DNA-bd_sf"/>
</dbReference>
<reference evidence="1 2" key="2">
    <citation type="submission" date="2015-02" db="EMBL/GenBank/DDBJ databases">
        <title>The complete genome of Sphingomonas hengshuiensis sp. WHSC-8 isolated from soil of Hengshui Lake.</title>
        <authorList>
            <person name="Wei S."/>
            <person name="Guo J."/>
            <person name="Su C."/>
            <person name="Wu R."/>
            <person name="Zhang Z."/>
            <person name="Liang K."/>
            <person name="Li H."/>
            <person name="Wang T."/>
            <person name="Liu H."/>
            <person name="Zhang C."/>
            <person name="Li Z."/>
            <person name="Wang Q."/>
            <person name="Meng J."/>
        </authorList>
    </citation>
    <scope>NUCLEOTIDE SEQUENCE [LARGE SCALE GENOMIC DNA]</scope>
    <source>
        <strain evidence="1 2">WHSC-8</strain>
    </source>
</reference>
<dbReference type="OrthoDB" id="7563056at2"/>
<organism evidence="1 2">
    <name type="scientific">Sphingomonas hengshuiensis</name>
    <dbReference type="NCBI Taxonomy" id="1609977"/>
    <lineage>
        <taxon>Bacteria</taxon>
        <taxon>Pseudomonadati</taxon>
        <taxon>Pseudomonadota</taxon>
        <taxon>Alphaproteobacteria</taxon>
        <taxon>Sphingomonadales</taxon>
        <taxon>Sphingomonadaceae</taxon>
        <taxon>Sphingomonas</taxon>
    </lineage>
</organism>